<dbReference type="InterPro" id="IPR046342">
    <property type="entry name" value="CBS_dom_sf"/>
</dbReference>
<dbReference type="SMART" id="SM00116">
    <property type="entry name" value="CBS"/>
    <property type="match status" value="2"/>
</dbReference>
<sequence length="131" mass="14587">MTEHRTIADFMVTDVLTVPPGMEILHAVRLLLDRKLSGAPVVEEADELVGMLTKKDCFKAALNAAYYKEWSGTVDQYMTRAPETLDAGLDIVSAAERFLATPYRRFPVVEDGRLVGLLSRSDLLRAFVQLS</sequence>
<dbReference type="SUPFAM" id="SSF54631">
    <property type="entry name" value="CBS-domain pair"/>
    <property type="match status" value="1"/>
</dbReference>
<organism evidence="4 5">
    <name type="scientific">Devosia marina</name>
    <dbReference type="NCBI Taxonomy" id="2683198"/>
    <lineage>
        <taxon>Bacteria</taxon>
        <taxon>Pseudomonadati</taxon>
        <taxon>Pseudomonadota</taxon>
        <taxon>Alphaproteobacteria</taxon>
        <taxon>Hyphomicrobiales</taxon>
        <taxon>Devosiaceae</taxon>
        <taxon>Devosia</taxon>
    </lineage>
</organism>
<comment type="caution">
    <text evidence="4">The sequence shown here is derived from an EMBL/GenBank/DDBJ whole genome shotgun (WGS) entry which is preliminary data.</text>
</comment>
<dbReference type="Gene3D" id="3.10.580.10">
    <property type="entry name" value="CBS-domain"/>
    <property type="match status" value="1"/>
</dbReference>
<dbReference type="PROSITE" id="PS51371">
    <property type="entry name" value="CBS"/>
    <property type="match status" value="2"/>
</dbReference>
<feature type="domain" description="CBS" evidence="3">
    <location>
        <begin position="78"/>
        <end position="131"/>
    </location>
</feature>
<dbReference type="InterPro" id="IPR051257">
    <property type="entry name" value="Diverse_CBS-Domain"/>
</dbReference>
<dbReference type="InterPro" id="IPR044729">
    <property type="entry name" value="CBS_bac"/>
</dbReference>
<evidence type="ECO:0000313" key="4">
    <source>
        <dbReference type="EMBL" id="MVT00164.1"/>
    </source>
</evidence>
<dbReference type="InterPro" id="IPR000644">
    <property type="entry name" value="CBS_dom"/>
</dbReference>
<dbReference type="PANTHER" id="PTHR43080">
    <property type="entry name" value="CBS DOMAIN-CONTAINING PROTEIN CBSX3, MITOCHONDRIAL"/>
    <property type="match status" value="1"/>
</dbReference>
<dbReference type="CDD" id="cd04629">
    <property type="entry name" value="CBS_pair_bac"/>
    <property type="match status" value="1"/>
</dbReference>
<evidence type="ECO:0000313" key="5">
    <source>
        <dbReference type="Proteomes" id="UP000438106"/>
    </source>
</evidence>
<dbReference type="RefSeq" id="WP_157290973.1">
    <property type="nucleotide sequence ID" value="NZ_WQRF01000004.1"/>
</dbReference>
<evidence type="ECO:0000256" key="2">
    <source>
        <dbReference type="PROSITE-ProRule" id="PRU00703"/>
    </source>
</evidence>
<dbReference type="EMBL" id="WQRF01000004">
    <property type="protein sequence ID" value="MVT00164.1"/>
    <property type="molecule type" value="Genomic_DNA"/>
</dbReference>
<gene>
    <name evidence="4" type="ORF">GO014_14135</name>
</gene>
<keyword evidence="1 2" id="KW-0129">CBS domain</keyword>
<proteinExistence type="predicted"/>
<dbReference type="PANTHER" id="PTHR43080:SF26">
    <property type="entry name" value="REGULATORY PROTEIN"/>
    <property type="match status" value="1"/>
</dbReference>
<evidence type="ECO:0000256" key="1">
    <source>
        <dbReference type="ARBA" id="ARBA00023122"/>
    </source>
</evidence>
<dbReference type="AlphaFoldDB" id="A0A7X3K4P6"/>
<dbReference type="Proteomes" id="UP000438106">
    <property type="component" value="Unassembled WGS sequence"/>
</dbReference>
<keyword evidence="5" id="KW-1185">Reference proteome</keyword>
<feature type="domain" description="CBS" evidence="3">
    <location>
        <begin position="11"/>
        <end position="69"/>
    </location>
</feature>
<evidence type="ECO:0000259" key="3">
    <source>
        <dbReference type="PROSITE" id="PS51371"/>
    </source>
</evidence>
<name>A0A7X3K4P6_9HYPH</name>
<accession>A0A7X3K4P6</accession>
<dbReference type="Pfam" id="PF00571">
    <property type="entry name" value="CBS"/>
    <property type="match status" value="2"/>
</dbReference>
<protein>
    <submittedName>
        <fullName evidence="4">CBS domain-containing protein</fullName>
    </submittedName>
</protein>
<reference evidence="4 5" key="1">
    <citation type="submission" date="2019-12" db="EMBL/GenBank/DDBJ databases">
        <title>Devosia maris sp. nov., isolated from the deep seawater.</title>
        <authorList>
            <person name="Liu Y."/>
        </authorList>
    </citation>
    <scope>NUCLEOTIDE SEQUENCE [LARGE SCALE GENOMIC DNA]</scope>
    <source>
        <strain evidence="4 5">L53-10-65</strain>
    </source>
</reference>